<dbReference type="PIRSF" id="PIRSF021603">
    <property type="entry name" value="UCP21603_acetyltransf"/>
    <property type="match status" value="1"/>
</dbReference>
<dbReference type="STRING" id="43678.OJAG_07030"/>
<dbReference type="SUPFAM" id="SSF55729">
    <property type="entry name" value="Acyl-CoA N-acyltransferases (Nat)"/>
    <property type="match status" value="1"/>
</dbReference>
<dbReference type="Pfam" id="PF00583">
    <property type="entry name" value="Acetyltransf_1"/>
    <property type="match status" value="1"/>
</dbReference>
<protein>
    <submittedName>
        <fullName evidence="2">Mycothiol acetyltransferase</fullName>
        <ecNumber evidence="2">2.3.1.189</ecNumber>
    </submittedName>
</protein>
<dbReference type="InterPro" id="IPR016181">
    <property type="entry name" value="Acyl_CoA_acyltransferase"/>
</dbReference>
<gene>
    <name evidence="2" type="primary">mshD_2</name>
    <name evidence="2" type="ORF">OJAG_07030</name>
</gene>
<reference evidence="2 3" key="1">
    <citation type="submission" date="2016-01" db="EMBL/GenBank/DDBJ databases">
        <title>Genome sequence of Oerskovia enterophila VJag, an agar and cellulose degrading bacterium.</title>
        <authorList>
            <person name="Poehlein A."/>
            <person name="Jag V."/>
            <person name="Bengelsdorf F."/>
            <person name="Duerre P."/>
            <person name="Daniel R."/>
        </authorList>
    </citation>
    <scope>NUCLEOTIDE SEQUENCE [LARGE SCALE GENOMIC DNA]</scope>
    <source>
        <strain evidence="2 3">VJag</strain>
    </source>
</reference>
<dbReference type="PROSITE" id="PS51186">
    <property type="entry name" value="GNAT"/>
    <property type="match status" value="1"/>
</dbReference>
<dbReference type="EMBL" id="LRIE01000047">
    <property type="protein sequence ID" value="KZM36574.1"/>
    <property type="molecule type" value="Genomic_DNA"/>
</dbReference>
<evidence type="ECO:0000313" key="3">
    <source>
        <dbReference type="Proteomes" id="UP000076447"/>
    </source>
</evidence>
<comment type="caution">
    <text evidence="2">The sequence shown here is derived from an EMBL/GenBank/DDBJ whole genome shotgun (WGS) entry which is preliminary data.</text>
</comment>
<keyword evidence="2" id="KW-0012">Acyltransferase</keyword>
<dbReference type="RefSeq" id="WP_068707182.1">
    <property type="nucleotide sequence ID" value="NZ_LRIE01000047.1"/>
</dbReference>
<proteinExistence type="predicted"/>
<dbReference type="InterPro" id="IPR000182">
    <property type="entry name" value="GNAT_dom"/>
</dbReference>
<accession>A0A163SM79</accession>
<organism evidence="2 3">
    <name type="scientific">Oerskovia enterophila</name>
    <dbReference type="NCBI Taxonomy" id="43678"/>
    <lineage>
        <taxon>Bacteria</taxon>
        <taxon>Bacillati</taxon>
        <taxon>Actinomycetota</taxon>
        <taxon>Actinomycetes</taxon>
        <taxon>Micrococcales</taxon>
        <taxon>Cellulomonadaceae</taxon>
        <taxon>Oerskovia</taxon>
    </lineage>
</organism>
<dbReference type="AlphaFoldDB" id="A0A163SM79"/>
<dbReference type="OrthoDB" id="5241264at2"/>
<dbReference type="Gene3D" id="3.40.630.30">
    <property type="match status" value="1"/>
</dbReference>
<dbReference type="PATRIC" id="fig|43678.3.peg.742"/>
<keyword evidence="2" id="KW-0808">Transferase</keyword>
<sequence length="314" mass="33399">MARWHPPGPWSRPEAARVLTDADVPAALAVCALDPVGSVLAASRIVEATRLSLSGGQVWGFPAQGPLLAICWAGANLVPVVPLAGAEHAQALDAFAALARRFGRRASSIVGERAAALGLWDRLAQHWPAARDVRDDQPSLMIDRVPEVEPDPMVRRSVPAELPLVLPACVRMFVEEVGYSPVAAGGNAYAERVRGLITSGRSFVRLAGGVPAPSLPNGDRDPLAAVALPERTVAFKAELGAVTSAVAQVQGVWVDPQLRGRRLSESGMAAVVEITRREIAPIVSLYVNAYNERALATYRRVGFEQVGTFATVLF</sequence>
<dbReference type="InterPro" id="IPR025289">
    <property type="entry name" value="DUF4081"/>
</dbReference>
<dbReference type="Pfam" id="PF13312">
    <property type="entry name" value="DUF4081"/>
    <property type="match status" value="1"/>
</dbReference>
<dbReference type="InterPro" id="IPR016794">
    <property type="entry name" value="UCP21603_acetyltransf"/>
</dbReference>
<evidence type="ECO:0000259" key="1">
    <source>
        <dbReference type="PROSITE" id="PS51186"/>
    </source>
</evidence>
<dbReference type="GO" id="GO:0035447">
    <property type="term" value="F:mycothiol synthase activity"/>
    <property type="evidence" value="ECO:0007669"/>
    <property type="project" value="UniProtKB-EC"/>
</dbReference>
<dbReference type="EC" id="2.3.1.189" evidence="2"/>
<feature type="domain" description="N-acetyltransferase" evidence="1">
    <location>
        <begin position="177"/>
        <end position="314"/>
    </location>
</feature>
<name>A0A163SM79_9CELL</name>
<dbReference type="Proteomes" id="UP000076447">
    <property type="component" value="Unassembled WGS sequence"/>
</dbReference>
<evidence type="ECO:0000313" key="2">
    <source>
        <dbReference type="EMBL" id="KZM36574.1"/>
    </source>
</evidence>